<dbReference type="SUPFAM" id="SSF51695">
    <property type="entry name" value="PLC-like phosphodiesterases"/>
    <property type="match status" value="1"/>
</dbReference>
<dbReference type="InterPro" id="IPR017946">
    <property type="entry name" value="PLC-like_Pdiesterase_TIM-brl"/>
</dbReference>
<comment type="caution">
    <text evidence="2">The sequence shown here is derived from an EMBL/GenBank/DDBJ whole genome shotgun (WGS) entry which is preliminary data.</text>
</comment>
<dbReference type="PANTHER" id="PTHR46211">
    <property type="entry name" value="GLYCEROPHOSPHORYL DIESTER PHOSPHODIESTERASE"/>
    <property type="match status" value="1"/>
</dbReference>
<evidence type="ECO:0000313" key="2">
    <source>
        <dbReference type="EMBL" id="MCD5314631.1"/>
    </source>
</evidence>
<dbReference type="RefSeq" id="WP_231447325.1">
    <property type="nucleotide sequence ID" value="NZ_JAJOMB010000017.1"/>
</dbReference>
<dbReference type="AlphaFoldDB" id="A0A9X1NK33"/>
<proteinExistence type="predicted"/>
<feature type="domain" description="GP-PDE" evidence="1">
    <location>
        <begin position="6"/>
        <end position="269"/>
    </location>
</feature>
<dbReference type="Pfam" id="PF03009">
    <property type="entry name" value="GDPD"/>
    <property type="match status" value="1"/>
</dbReference>
<accession>A0A9X1NK33</accession>
<gene>
    <name evidence="2" type="ORF">LR394_27360</name>
</gene>
<sequence length="276" mass="30524">MTSERPQVVAHRGASDREPEHTLAAYLQAIELGADALECDVRLTADGHLVCVHDRTVNRTSNGTGIVSTLELAQLEGLDWGSWKKLSRAQGDLSTEAPDVVSMSDRSHLLTARKLFSVVADLNRPVQIAVETKHPTRYGGLVERKLLQLLKEFGWDQHTPERPSPVRMMSFSALAVRRMRALAPTLSLVYLVERRMPVAMLDQQVPAGVAIGPDVELLAQNPRLGERIRARGRDLHVWTVDTPEQVRVCLDAGASVIISNRPAETRKTLNEMLVPA</sequence>
<reference evidence="2" key="1">
    <citation type="submission" date="2021-11" db="EMBL/GenBank/DDBJ databases">
        <title>Streptomyces corallinus and Kineosporia corallina sp. nov., two new coral-derived marine actinobacteria.</title>
        <authorList>
            <person name="Buangrab K."/>
            <person name="Sutthacheep M."/>
            <person name="Yeemin T."/>
            <person name="Harunari E."/>
            <person name="Igarashi Y."/>
            <person name="Sripreechasak P."/>
            <person name="Kanchanasin P."/>
            <person name="Tanasupawat S."/>
            <person name="Phongsopitanun W."/>
        </authorList>
    </citation>
    <scope>NUCLEOTIDE SEQUENCE</scope>
    <source>
        <strain evidence="2">JCM 31032</strain>
    </source>
</reference>
<dbReference type="PANTHER" id="PTHR46211:SF13">
    <property type="entry name" value="GLYCEROPHOSPHODIESTER PHOSPHODIESTERASE 1-RELATED"/>
    <property type="match status" value="1"/>
</dbReference>
<organism evidence="2 3">
    <name type="scientific">Kineosporia babensis</name>
    <dbReference type="NCBI Taxonomy" id="499548"/>
    <lineage>
        <taxon>Bacteria</taxon>
        <taxon>Bacillati</taxon>
        <taxon>Actinomycetota</taxon>
        <taxon>Actinomycetes</taxon>
        <taxon>Kineosporiales</taxon>
        <taxon>Kineosporiaceae</taxon>
        <taxon>Kineosporia</taxon>
    </lineage>
</organism>
<dbReference type="Proteomes" id="UP001138997">
    <property type="component" value="Unassembled WGS sequence"/>
</dbReference>
<dbReference type="Gene3D" id="3.20.20.190">
    <property type="entry name" value="Phosphatidylinositol (PI) phosphodiesterase"/>
    <property type="match status" value="1"/>
</dbReference>
<keyword evidence="3" id="KW-1185">Reference proteome</keyword>
<dbReference type="GO" id="GO:0006629">
    <property type="term" value="P:lipid metabolic process"/>
    <property type="evidence" value="ECO:0007669"/>
    <property type="project" value="InterPro"/>
</dbReference>
<name>A0A9X1NK33_9ACTN</name>
<protein>
    <recommendedName>
        <fullName evidence="1">GP-PDE domain-containing protein</fullName>
    </recommendedName>
</protein>
<evidence type="ECO:0000313" key="3">
    <source>
        <dbReference type="Proteomes" id="UP001138997"/>
    </source>
</evidence>
<evidence type="ECO:0000259" key="1">
    <source>
        <dbReference type="PROSITE" id="PS51704"/>
    </source>
</evidence>
<dbReference type="PROSITE" id="PS51704">
    <property type="entry name" value="GP_PDE"/>
    <property type="match status" value="1"/>
</dbReference>
<dbReference type="EMBL" id="JAJOMB010000017">
    <property type="protein sequence ID" value="MCD5314631.1"/>
    <property type="molecule type" value="Genomic_DNA"/>
</dbReference>
<dbReference type="InterPro" id="IPR030395">
    <property type="entry name" value="GP_PDE_dom"/>
</dbReference>
<dbReference type="GO" id="GO:0008081">
    <property type="term" value="F:phosphoric diester hydrolase activity"/>
    <property type="evidence" value="ECO:0007669"/>
    <property type="project" value="InterPro"/>
</dbReference>